<feature type="region of interest" description="Disordered" evidence="3">
    <location>
        <begin position="1"/>
        <end position="59"/>
    </location>
</feature>
<evidence type="ECO:0000259" key="4">
    <source>
        <dbReference type="PROSITE" id="PS50048"/>
    </source>
</evidence>
<dbReference type="EMBL" id="AYSA01000264">
    <property type="protein sequence ID" value="ESZ94169.1"/>
    <property type="molecule type" value="Genomic_DNA"/>
</dbReference>
<comment type="caution">
    <text evidence="5">The sequence shown here is derived from an EMBL/GenBank/DDBJ whole genome shotgun (WGS) entry which is preliminary data.</text>
</comment>
<dbReference type="InterPro" id="IPR036864">
    <property type="entry name" value="Zn2-C6_fun-type_DNA-bd_sf"/>
</dbReference>
<dbReference type="SMART" id="SM00066">
    <property type="entry name" value="GAL4"/>
    <property type="match status" value="1"/>
</dbReference>
<feature type="compositionally biased region" description="Polar residues" evidence="3">
    <location>
        <begin position="1"/>
        <end position="13"/>
    </location>
</feature>
<comment type="subcellular location">
    <subcellularLocation>
        <location evidence="1">Nucleus</location>
    </subcellularLocation>
</comment>
<feature type="compositionally biased region" description="Basic and acidic residues" evidence="3">
    <location>
        <begin position="115"/>
        <end position="127"/>
    </location>
</feature>
<dbReference type="SUPFAM" id="SSF57701">
    <property type="entry name" value="Zn2/Cys6 DNA-binding domain"/>
    <property type="match status" value="1"/>
</dbReference>
<dbReference type="OrthoDB" id="3886144at2759"/>
<dbReference type="GO" id="GO:0000981">
    <property type="term" value="F:DNA-binding transcription factor activity, RNA polymerase II-specific"/>
    <property type="evidence" value="ECO:0007669"/>
    <property type="project" value="InterPro"/>
</dbReference>
<dbReference type="HOGENOM" id="CLU_011075_0_0_1"/>
<dbReference type="PANTHER" id="PTHR37534:SF47">
    <property type="entry name" value="ZN(2)-C6 FUNGAL-TYPE DOMAIN-CONTAINING PROTEIN"/>
    <property type="match status" value="1"/>
</dbReference>
<dbReference type="PROSITE" id="PS50048">
    <property type="entry name" value="ZN2_CY6_FUNGAL_2"/>
    <property type="match status" value="1"/>
</dbReference>
<evidence type="ECO:0000313" key="6">
    <source>
        <dbReference type="Proteomes" id="UP000019487"/>
    </source>
</evidence>
<reference evidence="5 6" key="1">
    <citation type="journal article" date="2014" name="Genome Announc.">
        <title>Draft genome sequence of Sclerotinia borealis, a psychrophilic plant pathogenic fungus.</title>
        <authorList>
            <person name="Mardanov A.V."/>
            <person name="Beletsky A.V."/>
            <person name="Kadnikov V.V."/>
            <person name="Ignatov A.N."/>
            <person name="Ravin N.V."/>
        </authorList>
    </citation>
    <scope>NUCLEOTIDE SEQUENCE [LARGE SCALE GENOMIC DNA]</scope>
    <source>
        <strain evidence="6">F-4157</strain>
    </source>
</reference>
<dbReference type="Proteomes" id="UP000019487">
    <property type="component" value="Unassembled WGS sequence"/>
</dbReference>
<organism evidence="5 6">
    <name type="scientific">Sclerotinia borealis (strain F-4128)</name>
    <dbReference type="NCBI Taxonomy" id="1432307"/>
    <lineage>
        <taxon>Eukaryota</taxon>
        <taxon>Fungi</taxon>
        <taxon>Dikarya</taxon>
        <taxon>Ascomycota</taxon>
        <taxon>Pezizomycotina</taxon>
        <taxon>Leotiomycetes</taxon>
        <taxon>Helotiales</taxon>
        <taxon>Sclerotiniaceae</taxon>
        <taxon>Sclerotinia</taxon>
    </lineage>
</organism>
<keyword evidence="6" id="KW-1185">Reference proteome</keyword>
<dbReference type="GO" id="GO:0000976">
    <property type="term" value="F:transcription cis-regulatory region binding"/>
    <property type="evidence" value="ECO:0007669"/>
    <property type="project" value="TreeGrafter"/>
</dbReference>
<feature type="region of interest" description="Disordered" evidence="3">
    <location>
        <begin position="105"/>
        <end position="151"/>
    </location>
</feature>
<gene>
    <name evidence="5" type="ORF">SBOR_5447</name>
</gene>
<accession>W9CHF7</accession>
<feature type="domain" description="Zn(2)-C6 fungal-type" evidence="4">
    <location>
        <begin position="60"/>
        <end position="88"/>
    </location>
</feature>
<dbReference type="Gene3D" id="4.10.240.10">
    <property type="entry name" value="Zn(2)-C6 fungal-type DNA-binding domain"/>
    <property type="match status" value="1"/>
</dbReference>
<evidence type="ECO:0000313" key="5">
    <source>
        <dbReference type="EMBL" id="ESZ94169.1"/>
    </source>
</evidence>
<evidence type="ECO:0000256" key="3">
    <source>
        <dbReference type="SAM" id="MobiDB-lite"/>
    </source>
</evidence>
<dbReference type="Pfam" id="PF00172">
    <property type="entry name" value="Zn_clus"/>
    <property type="match status" value="1"/>
</dbReference>
<dbReference type="InterPro" id="IPR021858">
    <property type="entry name" value="Fun_TF"/>
</dbReference>
<evidence type="ECO:0000256" key="2">
    <source>
        <dbReference type="ARBA" id="ARBA00023242"/>
    </source>
</evidence>
<name>W9CHF7_SCLBF</name>
<dbReference type="Pfam" id="PF11951">
    <property type="entry name" value="Fungal_trans_2"/>
    <property type="match status" value="1"/>
</dbReference>
<keyword evidence="2" id="KW-0539">Nucleus</keyword>
<feature type="compositionally biased region" description="Polar residues" evidence="3">
    <location>
        <begin position="128"/>
        <end position="151"/>
    </location>
</feature>
<protein>
    <recommendedName>
        <fullName evidence="4">Zn(2)-C6 fungal-type domain-containing protein</fullName>
    </recommendedName>
</protein>
<dbReference type="GO" id="GO:0005634">
    <property type="term" value="C:nucleus"/>
    <property type="evidence" value="ECO:0007669"/>
    <property type="project" value="UniProtKB-SubCell"/>
</dbReference>
<dbReference type="PROSITE" id="PS00463">
    <property type="entry name" value="ZN2_CY6_FUNGAL_1"/>
    <property type="match status" value="1"/>
</dbReference>
<dbReference type="AlphaFoldDB" id="W9CHF7"/>
<dbReference type="GO" id="GO:0045944">
    <property type="term" value="P:positive regulation of transcription by RNA polymerase II"/>
    <property type="evidence" value="ECO:0007669"/>
    <property type="project" value="TreeGrafter"/>
</dbReference>
<dbReference type="GO" id="GO:0008270">
    <property type="term" value="F:zinc ion binding"/>
    <property type="evidence" value="ECO:0007669"/>
    <property type="project" value="InterPro"/>
</dbReference>
<dbReference type="PANTHER" id="PTHR37534">
    <property type="entry name" value="TRANSCRIPTIONAL ACTIVATOR PROTEIN UGA3"/>
    <property type="match status" value="1"/>
</dbReference>
<dbReference type="InterPro" id="IPR001138">
    <property type="entry name" value="Zn2Cys6_DnaBD"/>
</dbReference>
<sequence length="915" mass="101554">METITIPSPSAFLSSPILKPAPEPPPQPKKRKQPTTKPATQSLTKDSGINKPKQSKSRNGCITCKAKRLKCDETKPSCQQCHKRSVTCGGYKKDFKWRPFEEATFTNKPVPLPPKKRDSIVRDKSPDKTTATSPAASDGSASTPGGEDTQMQDSFFNAAVPSPSTFDVSTSLPELHSGFSPMFDMSTPTFSQDGLQRPRIEADSVTSSLSSMFEDTGLVTPTRSSFSGQSPRLINLLQPGSELNARAQSNSMDSSISIPSPIMGMTMSSPNMAQFRMRNVGSLEDDIEEIIRDPQLSDAEMWLAMSPFRPQSRSPTASPINFSPMYRQPDVPAGSPEMLMLRFDKQTCGILSVKDGPTENPWRTLVWPLARDSPALYHAIASMTAFHTSKEKPALRVDGMEHMRRSIRSLATGIEKMRTDTALATTLVLAFAESWDQHISTGIEHLRGAKILVNQALIKHNKRSLVGDDLARLRFLCNTWVYMDVIARLTSIDDDDSTDFENLLSPLNNLSSSSFASSSANITTMSEIDPLMGSAATLFPLIGRAANLCRKVQKSKSNSIAIISQGIELKQAIEQWQPSTAFSTPEDPTSEIQHALQTAEAYRYATLLHLHQAVPEIPSLTSAELSKKVLVCLATVPLSSRLVIVQIYPLLAAGCEAKDEEDRAWVEERWASMGRRMWIGNIDRCWEVMQEVWRRRDEIAKQKEQELTRKNEGRIGMTGMSGMHAASRDNINMRRFEEDMRNRMGNEEASYSDLLNMNMNEMGGMGQSGIASPVRNRQRHSISGPSQGGFGELKAQRQAAGLITEEMDQELTVRGRLHWVGVMKDWEWEKIRVRPTWLIHSPATNFSSHQHPIFEIPAAMHHSFVAQLARIFPVGVPLPERFGEMLRRNSDRDVYGYTALSGLVGVGVGVEALLN</sequence>
<evidence type="ECO:0000256" key="1">
    <source>
        <dbReference type="ARBA" id="ARBA00004123"/>
    </source>
</evidence>
<dbReference type="STRING" id="1432307.W9CHF7"/>
<proteinExistence type="predicted"/>
<dbReference type="CDD" id="cd00067">
    <property type="entry name" value="GAL4"/>
    <property type="match status" value="1"/>
</dbReference>